<evidence type="ECO:0000256" key="2">
    <source>
        <dbReference type="SAM" id="Phobius"/>
    </source>
</evidence>
<keyword evidence="3" id="KW-0732">Signal</keyword>
<feature type="domain" description="DUF4349" evidence="4">
    <location>
        <begin position="83"/>
        <end position="287"/>
    </location>
</feature>
<dbReference type="RefSeq" id="WP_264282917.1">
    <property type="nucleotide sequence ID" value="NZ_CP107006.1"/>
</dbReference>
<accession>A0ABY6J622</accession>
<dbReference type="EMBL" id="CP107006">
    <property type="protein sequence ID" value="UYQ95133.1"/>
    <property type="molecule type" value="Genomic_DNA"/>
</dbReference>
<feature type="transmembrane region" description="Helical" evidence="2">
    <location>
        <begin position="268"/>
        <end position="288"/>
    </location>
</feature>
<feature type="coiled-coil region" evidence="1">
    <location>
        <begin position="199"/>
        <end position="226"/>
    </location>
</feature>
<gene>
    <name evidence="5" type="ORF">MKQ68_08490</name>
</gene>
<feature type="signal peptide" evidence="3">
    <location>
        <begin position="1"/>
        <end position="24"/>
    </location>
</feature>
<sequence length="304" mass="33546">MITRIPIITLVCFLVLTGCRQRQAAAVEAQVAASARAEEEAAVASKQMLEAKDDMVAANSYALADLAIQAAPPVAPPQATITQKIIRNATVSFSVDNYEKIKAQIRQSITGHKGYISSENETRNDLEARTTMQVRVPADKFDACLAGLAGFAKQLDEKNITSEDVTKQYVDTEARMLARKAVEQRYLAILQKAGKVEDILAVEEKLNETREEIEAAEASLRYMDQQVAMSTITLNFYQPFAQTVHNTPGFFGRLGISLKEGWNNVLDAALGVTAAWPAWLLLIVAFFAGKRIYKRFKKEKTVAV</sequence>
<organism evidence="5 6">
    <name type="scientific">Chitinophaga horti</name>
    <dbReference type="NCBI Taxonomy" id="2920382"/>
    <lineage>
        <taxon>Bacteria</taxon>
        <taxon>Pseudomonadati</taxon>
        <taxon>Bacteroidota</taxon>
        <taxon>Chitinophagia</taxon>
        <taxon>Chitinophagales</taxon>
        <taxon>Chitinophagaceae</taxon>
        <taxon>Chitinophaga</taxon>
    </lineage>
</organism>
<evidence type="ECO:0000313" key="6">
    <source>
        <dbReference type="Proteomes" id="UP001162741"/>
    </source>
</evidence>
<keyword evidence="2" id="KW-1133">Transmembrane helix</keyword>
<protein>
    <submittedName>
        <fullName evidence="5">DUF4349 domain-containing protein</fullName>
    </submittedName>
</protein>
<evidence type="ECO:0000259" key="4">
    <source>
        <dbReference type="Pfam" id="PF14257"/>
    </source>
</evidence>
<dbReference type="Proteomes" id="UP001162741">
    <property type="component" value="Chromosome"/>
</dbReference>
<keyword evidence="2" id="KW-0472">Membrane</keyword>
<keyword evidence="2" id="KW-0812">Transmembrane</keyword>
<evidence type="ECO:0000313" key="5">
    <source>
        <dbReference type="EMBL" id="UYQ95133.1"/>
    </source>
</evidence>
<dbReference type="InterPro" id="IPR025645">
    <property type="entry name" value="DUF4349"/>
</dbReference>
<dbReference type="Pfam" id="PF14257">
    <property type="entry name" value="DUF4349"/>
    <property type="match status" value="1"/>
</dbReference>
<dbReference type="PROSITE" id="PS51257">
    <property type="entry name" value="PROKAR_LIPOPROTEIN"/>
    <property type="match status" value="1"/>
</dbReference>
<keyword evidence="6" id="KW-1185">Reference proteome</keyword>
<proteinExistence type="predicted"/>
<keyword evidence="1" id="KW-0175">Coiled coil</keyword>
<evidence type="ECO:0000256" key="1">
    <source>
        <dbReference type="SAM" id="Coils"/>
    </source>
</evidence>
<evidence type="ECO:0000256" key="3">
    <source>
        <dbReference type="SAM" id="SignalP"/>
    </source>
</evidence>
<name>A0ABY6J622_9BACT</name>
<feature type="chain" id="PRO_5046526075" evidence="3">
    <location>
        <begin position="25"/>
        <end position="304"/>
    </location>
</feature>
<reference evidence="5" key="1">
    <citation type="submission" date="2022-10" db="EMBL/GenBank/DDBJ databases">
        <title>Chitinophaga sp. nov., isolated from soil.</title>
        <authorList>
            <person name="Jeon C.O."/>
        </authorList>
    </citation>
    <scope>NUCLEOTIDE SEQUENCE</scope>
    <source>
        <strain evidence="5">R8</strain>
    </source>
</reference>